<dbReference type="CDD" id="cd09080">
    <property type="entry name" value="TDP2"/>
    <property type="match status" value="1"/>
</dbReference>
<evidence type="ECO:0000256" key="10">
    <source>
        <dbReference type="ARBA" id="ARBA00023204"/>
    </source>
</evidence>
<evidence type="ECO:0000256" key="2">
    <source>
        <dbReference type="ARBA" id="ARBA00001946"/>
    </source>
</evidence>
<dbReference type="GO" id="GO:0005737">
    <property type="term" value="C:cytoplasm"/>
    <property type="evidence" value="ECO:0007669"/>
    <property type="project" value="TreeGrafter"/>
</dbReference>
<keyword evidence="8" id="KW-0378">Hydrolase</keyword>
<evidence type="ECO:0000256" key="7">
    <source>
        <dbReference type="ARBA" id="ARBA00022763"/>
    </source>
</evidence>
<evidence type="ECO:0000313" key="15">
    <source>
        <dbReference type="Proteomes" id="UP000014500"/>
    </source>
</evidence>
<evidence type="ECO:0000256" key="6">
    <source>
        <dbReference type="ARBA" id="ARBA00022723"/>
    </source>
</evidence>
<dbReference type="GO" id="GO:0070260">
    <property type="term" value="F:5'-tyrosyl-DNA phosphodiesterase activity"/>
    <property type="evidence" value="ECO:0007669"/>
    <property type="project" value="TreeGrafter"/>
</dbReference>
<keyword evidence="6" id="KW-0479">Metal-binding</keyword>
<name>T1IYM3_STRMM</name>
<dbReference type="InterPro" id="IPR036691">
    <property type="entry name" value="Endo/exonu/phosph_ase_sf"/>
</dbReference>
<dbReference type="SUPFAM" id="SSF56219">
    <property type="entry name" value="DNase I-like"/>
    <property type="match status" value="1"/>
</dbReference>
<dbReference type="EnsemblMetazoa" id="SMAR006336-RA">
    <property type="protein sequence ID" value="SMAR006336-PA"/>
    <property type="gene ID" value="SMAR006336"/>
</dbReference>
<keyword evidence="11" id="KW-0539">Nucleus</keyword>
<evidence type="ECO:0000256" key="9">
    <source>
        <dbReference type="ARBA" id="ARBA00022842"/>
    </source>
</evidence>
<evidence type="ECO:0000256" key="11">
    <source>
        <dbReference type="ARBA" id="ARBA00023242"/>
    </source>
</evidence>
<dbReference type="EMBL" id="JH431691">
    <property type="status" value="NOT_ANNOTATED_CDS"/>
    <property type="molecule type" value="Genomic_DNA"/>
</dbReference>
<dbReference type="PANTHER" id="PTHR15822">
    <property type="entry name" value="TRAF AND TNF RECEPTOR-ASSOCIATED PROTEIN"/>
    <property type="match status" value="1"/>
</dbReference>
<dbReference type="InterPro" id="IPR051547">
    <property type="entry name" value="TDP2-like"/>
</dbReference>
<dbReference type="InterPro" id="IPR009060">
    <property type="entry name" value="UBA-like_sf"/>
</dbReference>
<evidence type="ECO:0000256" key="1">
    <source>
        <dbReference type="ARBA" id="ARBA00001936"/>
    </source>
</evidence>
<evidence type="ECO:0000256" key="3">
    <source>
        <dbReference type="ARBA" id="ARBA00004322"/>
    </source>
</evidence>
<evidence type="ECO:0000256" key="12">
    <source>
        <dbReference type="ARBA" id="ARBA00031304"/>
    </source>
</evidence>
<reference evidence="15" key="1">
    <citation type="submission" date="2011-05" db="EMBL/GenBank/DDBJ databases">
        <authorList>
            <person name="Richards S.R."/>
            <person name="Qu J."/>
            <person name="Jiang H."/>
            <person name="Jhangiani S.N."/>
            <person name="Agravi P."/>
            <person name="Goodspeed R."/>
            <person name="Gross S."/>
            <person name="Mandapat C."/>
            <person name="Jackson L."/>
            <person name="Mathew T."/>
            <person name="Pu L."/>
            <person name="Thornton R."/>
            <person name="Saada N."/>
            <person name="Wilczek-Boney K.B."/>
            <person name="Lee S."/>
            <person name="Kovar C."/>
            <person name="Wu Y."/>
            <person name="Scherer S.E."/>
            <person name="Worley K.C."/>
            <person name="Muzny D.M."/>
            <person name="Gibbs R."/>
        </authorList>
    </citation>
    <scope>NUCLEOTIDE SEQUENCE</scope>
    <source>
        <strain evidence="15">Brora</strain>
    </source>
</reference>
<comment type="subcellular location">
    <subcellularLocation>
        <location evidence="3">Nucleus</location>
        <location evidence="3">PML body</location>
    </subcellularLocation>
</comment>
<dbReference type="HOGENOM" id="CLU_047318_0_0_1"/>
<keyword evidence="7" id="KW-0227">DNA damage</keyword>
<dbReference type="Gene3D" id="1.10.8.10">
    <property type="entry name" value="DNA helicase RuvA subunit, C-terminal domain"/>
    <property type="match status" value="1"/>
</dbReference>
<dbReference type="AlphaFoldDB" id="T1IYM3"/>
<keyword evidence="9" id="KW-0460">Magnesium</keyword>
<dbReference type="OMA" id="HRFDRIF"/>
<dbReference type="Pfam" id="PF03372">
    <property type="entry name" value="Exo_endo_phos"/>
    <property type="match status" value="1"/>
</dbReference>
<dbReference type="Proteomes" id="UP000014500">
    <property type="component" value="Unassembled WGS sequence"/>
</dbReference>
<organism evidence="14 15">
    <name type="scientific">Strigamia maritima</name>
    <name type="common">European centipede</name>
    <name type="synonym">Geophilus maritimus</name>
    <dbReference type="NCBI Taxonomy" id="126957"/>
    <lineage>
        <taxon>Eukaryota</taxon>
        <taxon>Metazoa</taxon>
        <taxon>Ecdysozoa</taxon>
        <taxon>Arthropoda</taxon>
        <taxon>Myriapoda</taxon>
        <taxon>Chilopoda</taxon>
        <taxon>Pleurostigmophora</taxon>
        <taxon>Geophilomorpha</taxon>
        <taxon>Linotaeniidae</taxon>
        <taxon>Strigamia</taxon>
    </lineage>
</organism>
<accession>T1IYM3</accession>
<evidence type="ECO:0000256" key="4">
    <source>
        <dbReference type="ARBA" id="ARBA00017870"/>
    </source>
</evidence>
<dbReference type="GO" id="GO:0003697">
    <property type="term" value="F:single-stranded DNA binding"/>
    <property type="evidence" value="ECO:0007669"/>
    <property type="project" value="TreeGrafter"/>
</dbReference>
<dbReference type="PANTHER" id="PTHR15822:SF4">
    <property type="entry name" value="TYROSYL-DNA PHOSPHODIESTERASE 2"/>
    <property type="match status" value="1"/>
</dbReference>
<dbReference type="SUPFAM" id="SSF46934">
    <property type="entry name" value="UBA-like"/>
    <property type="match status" value="1"/>
</dbReference>
<sequence>MSDDDIDESLLPDRETCDKLCQEFARVTNTDSACAQFFLQDRQWDLQRSINAYFKTKSSESQDNDDDDVEAELDVPKSLKLVSWNLDGLDEKSLPKRTKFVCQIINCELPDVVFFQEVIPETLSLIEKYLPAYDIFQGNDVNYFVVILTKRSTIKCSDHRVIPFATSVMYRNLLVVEGKISDIPLVLMTSHLESTKEHSDERIKQLRTVFKQALDACDQNTTVLVGGDFNMRDQELEKVGGIPAGLEDLWITCGSRPECRYTWDMTRNDNLIFQGRIKPRCRFDRLYMAPSSPARLKPEHFGLIGLERIKSCGRFPSDHWGLTTRFSLEN</sequence>
<proteinExistence type="predicted"/>
<evidence type="ECO:0000259" key="13">
    <source>
        <dbReference type="Pfam" id="PF03372"/>
    </source>
</evidence>
<dbReference type="GO" id="GO:0004518">
    <property type="term" value="F:nuclease activity"/>
    <property type="evidence" value="ECO:0007669"/>
    <property type="project" value="UniProtKB-KW"/>
</dbReference>
<reference evidence="14" key="2">
    <citation type="submission" date="2015-02" db="UniProtKB">
        <authorList>
            <consortium name="EnsemblMetazoa"/>
        </authorList>
    </citation>
    <scope>IDENTIFICATION</scope>
</reference>
<dbReference type="STRING" id="126957.T1IYM3"/>
<dbReference type="InterPro" id="IPR005135">
    <property type="entry name" value="Endo/exonuclease/phosphatase"/>
</dbReference>
<dbReference type="Gene3D" id="3.60.10.10">
    <property type="entry name" value="Endonuclease/exonuclease/phosphatase"/>
    <property type="match status" value="1"/>
</dbReference>
<dbReference type="GO" id="GO:0016605">
    <property type="term" value="C:PML body"/>
    <property type="evidence" value="ECO:0007669"/>
    <property type="project" value="UniProtKB-SubCell"/>
</dbReference>
<keyword evidence="5" id="KW-0540">Nuclease</keyword>
<comment type="cofactor">
    <cofactor evidence="1">
        <name>Mn(2+)</name>
        <dbReference type="ChEBI" id="CHEBI:29035"/>
    </cofactor>
</comment>
<feature type="domain" description="Endonuclease/exonuclease/phosphatase" evidence="13">
    <location>
        <begin position="82"/>
        <end position="319"/>
    </location>
</feature>
<evidence type="ECO:0000256" key="5">
    <source>
        <dbReference type="ARBA" id="ARBA00022722"/>
    </source>
</evidence>
<dbReference type="GO" id="GO:0046872">
    <property type="term" value="F:metal ion binding"/>
    <property type="evidence" value="ECO:0007669"/>
    <property type="project" value="UniProtKB-KW"/>
</dbReference>
<evidence type="ECO:0000313" key="14">
    <source>
        <dbReference type="EnsemblMetazoa" id="SMAR006336-PA"/>
    </source>
</evidence>
<dbReference type="GO" id="GO:0006302">
    <property type="term" value="P:double-strand break repair"/>
    <property type="evidence" value="ECO:0007669"/>
    <property type="project" value="TreeGrafter"/>
</dbReference>
<evidence type="ECO:0000256" key="8">
    <source>
        <dbReference type="ARBA" id="ARBA00022801"/>
    </source>
</evidence>
<dbReference type="Pfam" id="PF14555">
    <property type="entry name" value="UBA_4"/>
    <property type="match status" value="1"/>
</dbReference>
<keyword evidence="15" id="KW-1185">Reference proteome</keyword>
<dbReference type="PhylomeDB" id="T1IYM3"/>
<keyword evidence="10" id="KW-0234">DNA repair</keyword>
<dbReference type="CDD" id="cd14672">
    <property type="entry name" value="UBA_ceTYDP2_like"/>
    <property type="match status" value="1"/>
</dbReference>
<comment type="cofactor">
    <cofactor evidence="2">
        <name>Mg(2+)</name>
        <dbReference type="ChEBI" id="CHEBI:18420"/>
    </cofactor>
</comment>
<dbReference type="eggNOG" id="KOG2756">
    <property type="taxonomic scope" value="Eukaryota"/>
</dbReference>
<dbReference type="FunFam" id="3.60.10.10:FF:000024">
    <property type="entry name" value="Tyrosyl-DNA phosphodiesterase 2"/>
    <property type="match status" value="1"/>
</dbReference>
<protein>
    <recommendedName>
        <fullName evidence="4">Tyrosyl-DNA phosphodiesterase 2</fullName>
    </recommendedName>
    <alternativeName>
        <fullName evidence="12">5'-tyrosyl-DNA phosphodiesterase</fullName>
    </alternativeName>
</protein>